<gene>
    <name evidence="4" type="ORF">BZG36_01521</name>
</gene>
<feature type="compositionally biased region" description="Acidic residues" evidence="2">
    <location>
        <begin position="776"/>
        <end position="786"/>
    </location>
</feature>
<feature type="compositionally biased region" description="Acidic residues" evidence="2">
    <location>
        <begin position="799"/>
        <end position="816"/>
    </location>
</feature>
<feature type="compositionally biased region" description="Basic and acidic residues" evidence="2">
    <location>
        <begin position="402"/>
        <end position="413"/>
    </location>
</feature>
<feature type="compositionally biased region" description="Acidic residues" evidence="2">
    <location>
        <begin position="824"/>
        <end position="867"/>
    </location>
</feature>
<keyword evidence="5" id="KW-1185">Reference proteome</keyword>
<evidence type="ECO:0000259" key="3">
    <source>
        <dbReference type="Pfam" id="PF03914"/>
    </source>
</evidence>
<name>A0A261Y589_9FUNG</name>
<feature type="domain" description="CCAAT-binding factor" evidence="3">
    <location>
        <begin position="488"/>
        <end position="659"/>
    </location>
</feature>
<comment type="caution">
    <text evidence="4">The sequence shown here is derived from an EMBL/GenBank/DDBJ whole genome shotgun (WGS) entry which is preliminary data.</text>
</comment>
<evidence type="ECO:0000313" key="4">
    <source>
        <dbReference type="EMBL" id="OZJ05634.1"/>
    </source>
</evidence>
<feature type="compositionally biased region" description="Basic residues" evidence="2">
    <location>
        <begin position="874"/>
        <end position="889"/>
    </location>
</feature>
<feature type="region of interest" description="Disordered" evidence="2">
    <location>
        <begin position="761"/>
        <end position="896"/>
    </location>
</feature>
<feature type="compositionally biased region" description="Basic and acidic residues" evidence="2">
    <location>
        <begin position="422"/>
        <end position="434"/>
    </location>
</feature>
<evidence type="ECO:0000313" key="5">
    <source>
        <dbReference type="Proteomes" id="UP000242875"/>
    </source>
</evidence>
<feature type="compositionally biased region" description="Basic and acidic residues" evidence="2">
    <location>
        <begin position="761"/>
        <end position="775"/>
    </location>
</feature>
<dbReference type="OrthoDB" id="28947at2759"/>
<dbReference type="AlphaFoldDB" id="A0A261Y589"/>
<dbReference type="EMBL" id="MVBO01000012">
    <property type="protein sequence ID" value="OZJ05634.1"/>
    <property type="molecule type" value="Genomic_DNA"/>
</dbReference>
<sequence length="910" mass="103553">MGKAKTGKAKGKASPAEDALLQEVLKLGGSQEDMSLLQGIDDDEGYLVTEGGEAESKLTQELSKFIENLGLNKPSFTQQVEVDDTSVEPEEEEEEEEESLEDMKAIIEPAPQWHAIALEPLAQTAKPSSFTTAKAQAIHQRATELLSQENTSAEKNPLLSTSDRSFLTTMLKSGTLSDRISALTLLVQESPIHGVRTLDTLLGMCRKKSRKEAMLAMQSLKDLLVGSVLPDRKLKYFIDQPLWDANMTDKHLVLWCFEDHLKKWYFEFVQILESLSHDSLTHVRHAMLTNIFDLLVAKPEQEQNLLKLLVNKLGDSENKVSAKVSHLVQQLLIKHPNMKLFVVKEVESLLLRSHVSERAQYYAIVTINQTILTQKDTDTANKLIDVYFTLFRQLLAQQESAVKADDDKEGEKRKDKKRWRDRKPGDKGTPKKDEEAEEDKEGMDSKLIAAVLTGVNRAFPFAKVDDTLYESHLDILFRITHNGTFNTSIQALLLIFHVCAAKESISDRFYRTLYESLLDARLLTSSKQSLYLNLLFRALRADIDMKRVKAFIKRLVQIASYHQPPFICGTFYMIGEVMDAQPGLKSLVLQPEEEDEEEHFVDVDDGTDEVKAPQEVKSAHAERYDGRKRDPRFSHADRSCLWEITSFVDHFHPTVSLYAKTLLEGNKIQSQPDLHSHTLTQFLDRFVFRNAKKSNDAQSKGGSIMQPMLGDKESLVMRKGAGIATSGPSMNDERFWRSKVEDVPVDQLFFHKYFTKKGEMEGKKKRKDKAERVESEDKDEDKDEEEIWKAMVGSMPGDVMDDDDQELDDSEDDEDLQALLMGSDSEEEENEDNEEEGDGKEPDLDEDEDEEDEEIDMQGLEGEDMADWELPGEKRKHKGVEGSKKKRQRRSELPTFASYEDYAHLLEGKE</sequence>
<feature type="region of interest" description="Disordered" evidence="2">
    <location>
        <begin position="76"/>
        <end position="101"/>
    </location>
</feature>
<dbReference type="PANTHER" id="PTHR12048">
    <property type="entry name" value="CCAAT-BINDING FACTOR-RELATED"/>
    <property type="match status" value="1"/>
</dbReference>
<dbReference type="InterPro" id="IPR040155">
    <property type="entry name" value="CEBPZ/Mak21-like"/>
</dbReference>
<dbReference type="Pfam" id="PF03914">
    <property type="entry name" value="CBF"/>
    <property type="match status" value="1"/>
</dbReference>
<dbReference type="Proteomes" id="UP000242875">
    <property type="component" value="Unassembled WGS sequence"/>
</dbReference>
<dbReference type="GO" id="GO:0005634">
    <property type="term" value="C:nucleus"/>
    <property type="evidence" value="ECO:0007669"/>
    <property type="project" value="TreeGrafter"/>
</dbReference>
<comment type="similarity">
    <text evidence="1">Belongs to the CBF/MAK21 family.</text>
</comment>
<organism evidence="4 5">
    <name type="scientific">Bifiguratus adelaidae</name>
    <dbReference type="NCBI Taxonomy" id="1938954"/>
    <lineage>
        <taxon>Eukaryota</taxon>
        <taxon>Fungi</taxon>
        <taxon>Fungi incertae sedis</taxon>
        <taxon>Mucoromycota</taxon>
        <taxon>Mucoromycotina</taxon>
        <taxon>Endogonomycetes</taxon>
        <taxon>Endogonales</taxon>
        <taxon>Endogonales incertae sedis</taxon>
        <taxon>Bifiguratus</taxon>
    </lineage>
</organism>
<dbReference type="InterPro" id="IPR005612">
    <property type="entry name" value="CCAAT-binding_factor"/>
</dbReference>
<reference evidence="4 5" key="1">
    <citation type="journal article" date="2017" name="Mycologia">
        <title>Bifiguratus adelaidae, gen. et sp. nov., a new member of Mucoromycotina in endophytic and soil-dwelling habitats.</title>
        <authorList>
            <person name="Torres-Cruz T.J."/>
            <person name="Billingsley Tobias T.L."/>
            <person name="Almatruk M."/>
            <person name="Hesse C."/>
            <person name="Kuske C.R."/>
            <person name="Desiro A."/>
            <person name="Benucci G.M."/>
            <person name="Bonito G."/>
            <person name="Stajich J.E."/>
            <person name="Dunlap C."/>
            <person name="Arnold A.E."/>
            <person name="Porras-Alfaro A."/>
        </authorList>
    </citation>
    <scope>NUCLEOTIDE SEQUENCE [LARGE SCALE GENOMIC DNA]</scope>
    <source>
        <strain evidence="4 5">AZ0501</strain>
    </source>
</reference>
<protein>
    <recommendedName>
        <fullName evidence="3">CCAAT-binding factor domain-containing protein</fullName>
    </recommendedName>
</protein>
<feature type="region of interest" description="Disordered" evidence="2">
    <location>
        <begin position="402"/>
        <end position="440"/>
    </location>
</feature>
<accession>A0A261Y589</accession>
<evidence type="ECO:0000256" key="1">
    <source>
        <dbReference type="ARBA" id="ARBA00007797"/>
    </source>
</evidence>
<evidence type="ECO:0000256" key="2">
    <source>
        <dbReference type="SAM" id="MobiDB-lite"/>
    </source>
</evidence>
<dbReference type="InterPro" id="IPR016024">
    <property type="entry name" value="ARM-type_fold"/>
</dbReference>
<proteinExistence type="inferred from homology"/>
<feature type="compositionally biased region" description="Acidic residues" evidence="2">
    <location>
        <begin position="81"/>
        <end position="100"/>
    </location>
</feature>
<dbReference type="PANTHER" id="PTHR12048:SF0">
    <property type="entry name" value="CCAAT_ENHANCER-BINDING PROTEIN ZETA"/>
    <property type="match status" value="1"/>
</dbReference>
<dbReference type="SUPFAM" id="SSF48371">
    <property type="entry name" value="ARM repeat"/>
    <property type="match status" value="1"/>
</dbReference>